<evidence type="ECO:0000256" key="1">
    <source>
        <dbReference type="SAM" id="MobiDB-lite"/>
    </source>
</evidence>
<feature type="compositionally biased region" description="Basic and acidic residues" evidence="1">
    <location>
        <begin position="49"/>
        <end position="58"/>
    </location>
</feature>
<proteinExistence type="predicted"/>
<feature type="region of interest" description="Disordered" evidence="1">
    <location>
        <begin position="43"/>
        <end position="71"/>
    </location>
</feature>
<feature type="compositionally biased region" description="Basic and acidic residues" evidence="1">
    <location>
        <begin position="21"/>
        <end position="31"/>
    </location>
</feature>
<organism evidence="2 3">
    <name type="scientific">Cardiocondyla obscurior</name>
    <dbReference type="NCBI Taxonomy" id="286306"/>
    <lineage>
        <taxon>Eukaryota</taxon>
        <taxon>Metazoa</taxon>
        <taxon>Ecdysozoa</taxon>
        <taxon>Arthropoda</taxon>
        <taxon>Hexapoda</taxon>
        <taxon>Insecta</taxon>
        <taxon>Pterygota</taxon>
        <taxon>Neoptera</taxon>
        <taxon>Endopterygota</taxon>
        <taxon>Hymenoptera</taxon>
        <taxon>Apocrita</taxon>
        <taxon>Aculeata</taxon>
        <taxon>Formicoidea</taxon>
        <taxon>Formicidae</taxon>
        <taxon>Myrmicinae</taxon>
        <taxon>Cardiocondyla</taxon>
    </lineage>
</organism>
<evidence type="ECO:0000313" key="2">
    <source>
        <dbReference type="EMBL" id="KAL0102074.1"/>
    </source>
</evidence>
<comment type="caution">
    <text evidence="2">The sequence shown here is derived from an EMBL/GenBank/DDBJ whole genome shotgun (WGS) entry which is preliminary data.</text>
</comment>
<dbReference type="EMBL" id="JADYXP020000023">
    <property type="protein sequence ID" value="KAL0102074.1"/>
    <property type="molecule type" value="Genomic_DNA"/>
</dbReference>
<gene>
    <name evidence="2" type="ORF">PUN28_018550</name>
</gene>
<feature type="region of interest" description="Disordered" evidence="1">
    <location>
        <begin position="1"/>
        <end position="31"/>
    </location>
</feature>
<accession>A0AAW2EIA0</accession>
<dbReference type="Proteomes" id="UP001430953">
    <property type="component" value="Unassembled WGS sequence"/>
</dbReference>
<sequence>MRTLTAGPALDQTIDPTGNEEGDREKTEKEVDRISHLITSGLVSSRWTKKGDGARSYDENNGSPERPDRET</sequence>
<keyword evidence="3" id="KW-1185">Reference proteome</keyword>
<evidence type="ECO:0000313" key="3">
    <source>
        <dbReference type="Proteomes" id="UP001430953"/>
    </source>
</evidence>
<dbReference type="AlphaFoldDB" id="A0AAW2EIA0"/>
<reference evidence="2 3" key="1">
    <citation type="submission" date="2023-03" db="EMBL/GenBank/DDBJ databases">
        <title>High recombination rates correlate with genetic variation in Cardiocondyla obscurior ants.</title>
        <authorList>
            <person name="Errbii M."/>
        </authorList>
    </citation>
    <scope>NUCLEOTIDE SEQUENCE [LARGE SCALE GENOMIC DNA]</scope>
    <source>
        <strain evidence="2">Alpha-2009</strain>
        <tissue evidence="2">Whole body</tissue>
    </source>
</reference>
<name>A0AAW2EIA0_9HYME</name>
<protein>
    <submittedName>
        <fullName evidence="2">Uncharacterized protein</fullName>
    </submittedName>
</protein>